<feature type="signal peptide" evidence="1">
    <location>
        <begin position="1"/>
        <end position="20"/>
    </location>
</feature>
<evidence type="ECO:0008006" key="4">
    <source>
        <dbReference type="Google" id="ProtNLM"/>
    </source>
</evidence>
<comment type="caution">
    <text evidence="2">The sequence shown here is derived from an EMBL/GenBank/DDBJ whole genome shotgun (WGS) entry which is preliminary data.</text>
</comment>
<proteinExistence type="predicted"/>
<dbReference type="Proteomes" id="UP000297258">
    <property type="component" value="Unassembled WGS sequence"/>
</dbReference>
<evidence type="ECO:0000256" key="1">
    <source>
        <dbReference type="SAM" id="SignalP"/>
    </source>
</evidence>
<sequence>MGHRISWLLPLVLLAWEAYAQEPGKLAEPPDNPTARDCIAINRQNARLLKDLSDQHAQCLHEGTTSAIDYLAARPCSRLACRDLHLNIAALIPAIGPIADACKARVKPPLLGFLQGKAEDAQLMAGKLADSGKLIAQVTRLEQQRQLANEQPWQVAQAAWGDSATFLRNLLTRSAANGRPQDDPDWLMYDLLFNKKGEPAGRLATNPIGKLVTDNMLARLRATEAGLQQAAATTADQVVNLFEATRLPPALVVPGPGASVPAGQQPVAPECALFEDMDKSRALLASDPGEWERLNMKCHP</sequence>
<organism evidence="2 3">
    <name type="scientific">Massilia horti</name>
    <dbReference type="NCBI Taxonomy" id="2562153"/>
    <lineage>
        <taxon>Bacteria</taxon>
        <taxon>Pseudomonadati</taxon>
        <taxon>Pseudomonadota</taxon>
        <taxon>Betaproteobacteria</taxon>
        <taxon>Burkholderiales</taxon>
        <taxon>Oxalobacteraceae</taxon>
        <taxon>Telluria group</taxon>
        <taxon>Massilia</taxon>
    </lineage>
</organism>
<reference evidence="2 3" key="1">
    <citation type="submission" date="2019-03" db="EMBL/GenBank/DDBJ databases">
        <title>Draft genome of Massilia hortus sp. nov., a novel bacterial species of the Oxalobacteraceae family.</title>
        <authorList>
            <person name="Peta V."/>
            <person name="Raths R."/>
            <person name="Bucking H."/>
        </authorList>
    </citation>
    <scope>NUCLEOTIDE SEQUENCE [LARGE SCALE GENOMIC DNA]</scope>
    <source>
        <strain evidence="2 3">ONC3</strain>
    </source>
</reference>
<dbReference type="RefSeq" id="WP_135188762.1">
    <property type="nucleotide sequence ID" value="NZ_SPUM01000036.1"/>
</dbReference>
<evidence type="ECO:0000313" key="3">
    <source>
        <dbReference type="Proteomes" id="UP000297258"/>
    </source>
</evidence>
<dbReference type="AlphaFoldDB" id="A0A4Y9T5N2"/>
<keyword evidence="3" id="KW-1185">Reference proteome</keyword>
<gene>
    <name evidence="2" type="ORF">E4O92_05555</name>
</gene>
<protein>
    <recommendedName>
        <fullName evidence="4">Secreted protein</fullName>
    </recommendedName>
</protein>
<evidence type="ECO:0000313" key="2">
    <source>
        <dbReference type="EMBL" id="TFW33795.1"/>
    </source>
</evidence>
<feature type="chain" id="PRO_5021317030" description="Secreted protein" evidence="1">
    <location>
        <begin position="21"/>
        <end position="300"/>
    </location>
</feature>
<name>A0A4Y9T5N2_9BURK</name>
<keyword evidence="1" id="KW-0732">Signal</keyword>
<dbReference type="EMBL" id="SPUM01000036">
    <property type="protein sequence ID" value="TFW33795.1"/>
    <property type="molecule type" value="Genomic_DNA"/>
</dbReference>
<accession>A0A4Y9T5N2</accession>